<evidence type="ECO:0000313" key="15">
    <source>
        <dbReference type="Proteomes" id="UP000276249"/>
    </source>
</evidence>
<organism evidence="8 17">
    <name type="scientific">Lactiplantibacillus pentosus</name>
    <name type="common">Lactobacillus pentosus</name>
    <dbReference type="NCBI Taxonomy" id="1589"/>
    <lineage>
        <taxon>Bacteria</taxon>
        <taxon>Bacillati</taxon>
        <taxon>Bacillota</taxon>
        <taxon>Bacilli</taxon>
        <taxon>Lactobacillales</taxon>
        <taxon>Lactobacillaceae</taxon>
        <taxon>Lactiplantibacillus</taxon>
    </lineage>
</organism>
<reference evidence="8" key="3">
    <citation type="submission" date="2022-11" db="EMBL/GenBank/DDBJ databases">
        <authorList>
            <person name="Wang Z."/>
        </authorList>
    </citation>
    <scope>NUCLEOTIDE SEQUENCE</scope>
    <source>
        <strain evidence="8">P2000</strain>
    </source>
</reference>
<dbReference type="GO" id="GO:0006412">
    <property type="term" value="P:translation"/>
    <property type="evidence" value="ECO:0007669"/>
    <property type="project" value="UniProtKB-UniRule"/>
</dbReference>
<reference evidence="8" key="4">
    <citation type="journal article" date="2023" name="Front Nutr">
        <title>Lactiplantibacillus pentosus P2020 protects the hyperuricemia and renal inflammation in mice.</title>
        <authorList>
            <person name="Wang Z."/>
            <person name="Song L."/>
            <person name="Li X."/>
            <person name="Xiao Y."/>
            <person name="Huang Y."/>
            <person name="Zhang Y."/>
            <person name="Li J."/>
            <person name="Li M."/>
            <person name="Ren Z."/>
        </authorList>
    </citation>
    <scope>NUCLEOTIDE SEQUENCE</scope>
    <source>
        <strain evidence="8">P2000</strain>
    </source>
</reference>
<comment type="function">
    <text evidence="6">One of the early assembly proteins it binds 23S rRNA. One of the proteins that surrounds the polypeptide exit tunnel on the outside of the ribosome. Forms the main docking site for trigger factor binding to the ribosome.</text>
</comment>
<dbReference type="RefSeq" id="WP_003638062.1">
    <property type="nucleotide sequence ID" value="NZ_BJZC01000011.1"/>
</dbReference>
<evidence type="ECO:0000313" key="11">
    <source>
        <dbReference type="EMBL" id="PRO92915.1"/>
    </source>
</evidence>
<evidence type="ECO:0000313" key="14">
    <source>
        <dbReference type="Proteomes" id="UP000238378"/>
    </source>
</evidence>
<evidence type="ECO:0000256" key="2">
    <source>
        <dbReference type="ARBA" id="ARBA00022730"/>
    </source>
</evidence>
<sequence length="97" mass="11136">MEARDVILRPVVTEASMADLDDKRYTFDVNVQATKTQVKKAIEEIFDVKVVKVNVMNVKGKLKRQGRYAGYTKKRRKAIVTLSSDSNEIKLFNDDQQ</sequence>
<dbReference type="EMBL" id="RDCL01000095">
    <property type="protein sequence ID" value="RMW51969.1"/>
    <property type="molecule type" value="Genomic_DNA"/>
</dbReference>
<evidence type="ECO:0000313" key="13">
    <source>
        <dbReference type="EMBL" id="RMW52214.1"/>
    </source>
</evidence>
<dbReference type="NCBIfam" id="NF004363">
    <property type="entry name" value="PRK05738.2-4"/>
    <property type="match status" value="1"/>
</dbReference>
<evidence type="ECO:0000313" key="10">
    <source>
        <dbReference type="EMBL" id="MDT7039682.1"/>
    </source>
</evidence>
<dbReference type="OrthoDB" id="9793353at2"/>
<dbReference type="Proteomes" id="UP000238378">
    <property type="component" value="Unassembled WGS sequence"/>
</dbReference>
<keyword evidence="14" id="KW-1185">Reference proteome</keyword>
<dbReference type="InterPro" id="IPR012678">
    <property type="entry name" value="Ribosomal_uL23/eL15/eS24_sf"/>
</dbReference>
<keyword evidence="4 6" id="KW-0689">Ribosomal protein</keyword>
<dbReference type="EMBL" id="JAPEQV010000005">
    <property type="protein sequence ID" value="MDF2312370.1"/>
    <property type="molecule type" value="Genomic_DNA"/>
</dbReference>
<dbReference type="SUPFAM" id="SSF54189">
    <property type="entry name" value="Ribosomal proteins S24e, L23 and L15e"/>
    <property type="match status" value="1"/>
</dbReference>
<dbReference type="PROSITE" id="PS00050">
    <property type="entry name" value="RIBOSOMAL_L23"/>
    <property type="match status" value="1"/>
</dbReference>
<proteinExistence type="inferred from homology"/>
<reference evidence="15 16" key="2">
    <citation type="submission" date="2018-10" db="EMBL/GenBank/DDBJ databases">
        <title>Genome sequences of five Lactobacillus pentosus strains isolated from brines of traditionally fermented spanish-style green table olives and differences between them.</title>
        <authorList>
            <person name="Jimenez Diaz R."/>
        </authorList>
    </citation>
    <scope>NUCLEOTIDE SEQUENCE [LARGE SCALE GENOMIC DNA]</scope>
    <source>
        <strain evidence="13 15">IG10</strain>
        <strain evidence="12 16">IG8</strain>
    </source>
</reference>
<evidence type="ECO:0000313" key="9">
    <source>
        <dbReference type="EMBL" id="MDT6990818.1"/>
    </source>
</evidence>
<evidence type="ECO:0000313" key="8">
    <source>
        <dbReference type="EMBL" id="MDF2312370.1"/>
    </source>
</evidence>
<accession>A0A241RM24</accession>
<keyword evidence="5 6" id="KW-0687">Ribonucleoprotein</keyword>
<evidence type="ECO:0000256" key="6">
    <source>
        <dbReference type="HAMAP-Rule" id="MF_01369"/>
    </source>
</evidence>
<dbReference type="Proteomes" id="UP001151834">
    <property type="component" value="Unassembled WGS sequence"/>
</dbReference>
<dbReference type="FunFam" id="3.30.70.330:FF:000001">
    <property type="entry name" value="50S ribosomal protein L23"/>
    <property type="match status" value="1"/>
</dbReference>
<evidence type="ECO:0000256" key="4">
    <source>
        <dbReference type="ARBA" id="ARBA00022980"/>
    </source>
</evidence>
<dbReference type="Proteomes" id="UP001263852">
    <property type="component" value="Unassembled WGS sequence"/>
</dbReference>
<dbReference type="GO" id="GO:0005840">
    <property type="term" value="C:ribosome"/>
    <property type="evidence" value="ECO:0007669"/>
    <property type="project" value="UniProtKB-KW"/>
</dbReference>
<dbReference type="Proteomes" id="UP000276249">
    <property type="component" value="Unassembled WGS sequence"/>
</dbReference>
<protein>
    <recommendedName>
        <fullName evidence="6">Large ribosomal subunit protein uL23</fullName>
    </recommendedName>
</protein>
<name>A0A241RM24_LACPE</name>
<dbReference type="EMBL" id="PVOB01000254">
    <property type="protein sequence ID" value="PRO92915.1"/>
    <property type="molecule type" value="Genomic_DNA"/>
</dbReference>
<evidence type="ECO:0000256" key="3">
    <source>
        <dbReference type="ARBA" id="ARBA00022884"/>
    </source>
</evidence>
<dbReference type="AlphaFoldDB" id="A0A241RM24"/>
<comment type="caution">
    <text evidence="8">The sequence shown here is derived from an EMBL/GenBank/DDBJ whole genome shotgun (WGS) entry which is preliminary data.</text>
</comment>
<dbReference type="Gene3D" id="3.30.70.330">
    <property type="match status" value="1"/>
</dbReference>
<dbReference type="Pfam" id="PF00276">
    <property type="entry name" value="Ribosomal_L23"/>
    <property type="match status" value="1"/>
</dbReference>
<evidence type="ECO:0000256" key="7">
    <source>
        <dbReference type="RuleBase" id="RU003934"/>
    </source>
</evidence>
<reference evidence="11 14" key="1">
    <citation type="submission" date="2018-03" db="EMBL/GenBank/DDBJ databases">
        <title>Draft Genome Sequences of six Lactobacillus pentosus Strains Isolated from Brines of Traditionally Fermented Spanish-Style Green Table Olives.</title>
        <authorList>
            <person name="Calero-Delgado B."/>
            <person name="Martin-Platero A.M."/>
            <person name="Perez-Pulido A.J."/>
            <person name="Benitez-Cabello A."/>
            <person name="Casimiro-Soriguer C.S."/>
            <person name="Martinez-Bueno M."/>
            <person name="Arroyo-Lopez F.N."/>
            <person name="Rodriguez-Gomez F."/>
            <person name="Bautista-Gallego J."/>
            <person name="Garrido-Fernandez A."/>
            <person name="Jimenez-Diaz R."/>
        </authorList>
    </citation>
    <scope>NUCLEOTIDE SEQUENCE [LARGE SCALE GENOMIC DNA]</scope>
    <source>
        <strain evidence="11 14">IG2</strain>
    </source>
</reference>
<evidence type="ECO:0000256" key="1">
    <source>
        <dbReference type="ARBA" id="ARBA00006700"/>
    </source>
</evidence>
<dbReference type="InterPro" id="IPR013025">
    <property type="entry name" value="Ribosomal_uL23-like"/>
</dbReference>
<dbReference type="Proteomes" id="UP000281061">
    <property type="component" value="Unassembled WGS sequence"/>
</dbReference>
<dbReference type="PANTHER" id="PTHR11620">
    <property type="entry name" value="60S RIBOSOMAL PROTEIN L23A"/>
    <property type="match status" value="1"/>
</dbReference>
<gene>
    <name evidence="6 8" type="primary">rplW</name>
    <name evidence="11" type="ORF">C6Y08_13535</name>
    <name evidence="12" type="ORF">D6U17_15630</name>
    <name evidence="13" type="ORF">D6U18_01345</name>
    <name evidence="8" type="ORF">OOJ94_06055</name>
    <name evidence="9" type="ORF">RI536_12090</name>
    <name evidence="10" type="ORF">RI555_11965</name>
</gene>
<dbReference type="GeneID" id="89668549"/>
<evidence type="ECO:0000313" key="12">
    <source>
        <dbReference type="EMBL" id="RMW51969.1"/>
    </source>
</evidence>
<keyword evidence="3 6" id="KW-0694">RNA-binding</keyword>
<dbReference type="HAMAP" id="MF_01369_B">
    <property type="entry name" value="Ribosomal_uL23_B"/>
    <property type="match status" value="1"/>
</dbReference>
<dbReference type="EMBL" id="JAVLAO010000001">
    <property type="protein sequence ID" value="MDT7039682.1"/>
    <property type="molecule type" value="Genomic_DNA"/>
</dbReference>
<evidence type="ECO:0000313" key="17">
    <source>
        <dbReference type="Proteomes" id="UP001151834"/>
    </source>
</evidence>
<dbReference type="InterPro" id="IPR001014">
    <property type="entry name" value="Ribosomal_uL23_CS"/>
</dbReference>
<keyword evidence="2 6" id="KW-0699">rRNA-binding</keyword>
<dbReference type="EMBL" id="JAVLAQ010000001">
    <property type="protein sequence ID" value="MDT6990818.1"/>
    <property type="molecule type" value="Genomic_DNA"/>
</dbReference>
<dbReference type="InterPro" id="IPR012677">
    <property type="entry name" value="Nucleotide-bd_a/b_plait_sf"/>
</dbReference>
<dbReference type="GO" id="GO:0019843">
    <property type="term" value="F:rRNA binding"/>
    <property type="evidence" value="ECO:0007669"/>
    <property type="project" value="UniProtKB-UniRule"/>
</dbReference>
<dbReference type="GO" id="GO:0003735">
    <property type="term" value="F:structural constituent of ribosome"/>
    <property type="evidence" value="ECO:0007669"/>
    <property type="project" value="InterPro"/>
</dbReference>
<evidence type="ECO:0000313" key="16">
    <source>
        <dbReference type="Proteomes" id="UP000281061"/>
    </source>
</evidence>
<dbReference type="Proteomes" id="UP001267003">
    <property type="component" value="Unassembled WGS sequence"/>
</dbReference>
<comment type="similarity">
    <text evidence="1 6 7">Belongs to the universal ribosomal protein uL23 family.</text>
</comment>
<dbReference type="EMBL" id="RDCJ01000013">
    <property type="protein sequence ID" value="RMW52214.1"/>
    <property type="molecule type" value="Genomic_DNA"/>
</dbReference>
<comment type="subunit">
    <text evidence="6">Part of the 50S ribosomal subunit. Contacts protein L29, and trigger factor when it is bound to the ribosome.</text>
</comment>
<dbReference type="GO" id="GO:1990904">
    <property type="term" value="C:ribonucleoprotein complex"/>
    <property type="evidence" value="ECO:0007669"/>
    <property type="project" value="UniProtKB-KW"/>
</dbReference>
<reference evidence="9" key="5">
    <citation type="submission" date="2023-08" db="EMBL/GenBank/DDBJ databases">
        <authorList>
            <person name="Page C.A."/>
            <person name="Perez-Diaz I.M."/>
        </authorList>
    </citation>
    <scope>NUCLEOTIDE SEQUENCE</scope>
    <source>
        <strain evidence="10">1.8.9</strain>
        <strain evidence="9">7.8.46</strain>
    </source>
</reference>
<evidence type="ECO:0000256" key="5">
    <source>
        <dbReference type="ARBA" id="ARBA00023274"/>
    </source>
</evidence>